<organism evidence="7 8">
    <name type="scientific">Sediminibacillus dalangtanensis</name>
    <dbReference type="NCBI Taxonomy" id="2729421"/>
    <lineage>
        <taxon>Bacteria</taxon>
        <taxon>Bacillati</taxon>
        <taxon>Bacillota</taxon>
        <taxon>Bacilli</taxon>
        <taxon>Bacillales</taxon>
        <taxon>Bacillaceae</taxon>
        <taxon>Sediminibacillus</taxon>
    </lineage>
</organism>
<evidence type="ECO:0000256" key="1">
    <source>
        <dbReference type="ARBA" id="ARBA00004651"/>
    </source>
</evidence>
<reference evidence="7 8" key="1">
    <citation type="submission" date="2019-12" db="EMBL/GenBank/DDBJ databases">
        <title>The whole genome sequencing of a strain isolated from a Mars analog, Dalangtan Playa.</title>
        <authorList>
            <person name="Huang T."/>
        </authorList>
    </citation>
    <scope>NUCLEOTIDE SEQUENCE [LARGE SCALE GENOMIC DNA]</scope>
    <source>
        <strain evidence="7 8">DP4-553-S</strain>
    </source>
</reference>
<keyword evidence="5 6" id="KW-0472">Membrane</keyword>
<keyword evidence="8" id="KW-1185">Reference proteome</keyword>
<dbReference type="Proteomes" id="UP000665043">
    <property type="component" value="Chromosome"/>
</dbReference>
<dbReference type="Pfam" id="PF09678">
    <property type="entry name" value="Caa3_CtaG"/>
    <property type="match status" value="1"/>
</dbReference>
<name>A0ABX7VPU3_9BACI</name>
<keyword evidence="4 6" id="KW-1133">Transmembrane helix</keyword>
<sequence>MDKPMHDSLSIVAQLLLLLPFVLACFMYMIGVIYSARRQRRWSILRTCSWSAGCMLAGIAVAGPLAVLAQHSFFFHMLGHLLVGMLAPLLMVLGAPLTLLLRALPVYYARRVSWLLRSRPFSLFTDPAFATVLNIGGLWILYTTGFYEAMHQSLLLHIFIHLHVFIAGYLFTASMVYIDPTPHRAGYRYRASILLAALAGHAILAKYLYANPPAQVSTSEAEAGSMLMYYGGDFIDAVLIFLVCLHWFKAARPHSQQAGHPITQLDQ</sequence>
<dbReference type="PROSITE" id="PS51257">
    <property type="entry name" value="PROKAR_LIPOPROTEIN"/>
    <property type="match status" value="1"/>
</dbReference>
<evidence type="ECO:0000256" key="3">
    <source>
        <dbReference type="ARBA" id="ARBA00022692"/>
    </source>
</evidence>
<keyword evidence="3 6" id="KW-0812">Transmembrane</keyword>
<feature type="transmembrane region" description="Helical" evidence="6">
    <location>
        <begin position="121"/>
        <end position="142"/>
    </location>
</feature>
<keyword evidence="2" id="KW-1003">Cell membrane</keyword>
<dbReference type="EMBL" id="CP046956">
    <property type="protein sequence ID" value="QTM98879.1"/>
    <property type="molecule type" value="Genomic_DNA"/>
</dbReference>
<evidence type="ECO:0000256" key="6">
    <source>
        <dbReference type="SAM" id="Phobius"/>
    </source>
</evidence>
<evidence type="ECO:0000256" key="2">
    <source>
        <dbReference type="ARBA" id="ARBA00022475"/>
    </source>
</evidence>
<evidence type="ECO:0000256" key="4">
    <source>
        <dbReference type="ARBA" id="ARBA00022989"/>
    </source>
</evidence>
<feature type="transmembrane region" description="Helical" evidence="6">
    <location>
        <begin position="189"/>
        <end position="209"/>
    </location>
</feature>
<feature type="transmembrane region" description="Helical" evidence="6">
    <location>
        <begin position="154"/>
        <end position="177"/>
    </location>
</feature>
<gene>
    <name evidence="7" type="ORF">ERJ70_05940</name>
</gene>
<feature type="transmembrane region" description="Helical" evidence="6">
    <location>
        <begin position="48"/>
        <end position="69"/>
    </location>
</feature>
<evidence type="ECO:0000313" key="7">
    <source>
        <dbReference type="EMBL" id="QTM98879.1"/>
    </source>
</evidence>
<dbReference type="InterPro" id="IPR019108">
    <property type="entry name" value="Caa3_assmbl_CtaG-rel"/>
</dbReference>
<proteinExistence type="predicted"/>
<comment type="subcellular location">
    <subcellularLocation>
        <location evidence="1">Cell membrane</location>
        <topology evidence="1">Multi-pass membrane protein</topology>
    </subcellularLocation>
</comment>
<evidence type="ECO:0000313" key="8">
    <source>
        <dbReference type="Proteomes" id="UP000665043"/>
    </source>
</evidence>
<accession>A0ABX7VPU3</accession>
<evidence type="ECO:0000256" key="5">
    <source>
        <dbReference type="ARBA" id="ARBA00023136"/>
    </source>
</evidence>
<feature type="transmembrane region" description="Helical" evidence="6">
    <location>
        <begin position="81"/>
        <end position="101"/>
    </location>
</feature>
<protein>
    <submittedName>
        <fullName evidence="7">Cytochrome c oxidase assembly protein</fullName>
    </submittedName>
</protein>
<feature type="transmembrane region" description="Helical" evidence="6">
    <location>
        <begin position="12"/>
        <end position="36"/>
    </location>
</feature>
<feature type="transmembrane region" description="Helical" evidence="6">
    <location>
        <begin position="229"/>
        <end position="248"/>
    </location>
</feature>